<sequence length="250" mass="28586">MCLIVFAYKVHPVYKLLVAANRDEFYGRPTAHAHYWEDRPDILAGRDLEKMGTWMGVTTSGRFAALTNYRDPKEVTEGKRSRGELVADALKHKGNIKDYMQSLVKKKDLYPGYNLLAGDRTELYYYSNKGQEQKVEPGIYGVSNHLLNTEWPKVQKGKEGMSKIINGEQVELVELLLSVLQNADQAPDELLPHTGVSLEWERMLSPLFIKSGNYGTRSSTVMLMSDKEIQYVERVFTKDGISEQQYRIEL</sequence>
<gene>
    <name evidence="1" type="ORF">HFZ78_05960</name>
</gene>
<proteinExistence type="predicted"/>
<dbReference type="PANTHER" id="PTHR17985">
    <property type="entry name" value="SER/THR-RICH PROTEIN T10 IN DGCR REGION"/>
    <property type="match status" value="1"/>
</dbReference>
<evidence type="ECO:0000313" key="2">
    <source>
        <dbReference type="Proteomes" id="UP000501868"/>
    </source>
</evidence>
<accession>A0A6H1NYE4</accession>
<dbReference type="InterPro" id="IPR008551">
    <property type="entry name" value="TANGO2"/>
</dbReference>
<dbReference type="PANTHER" id="PTHR17985:SF8">
    <property type="entry name" value="TRANSPORT AND GOLGI ORGANIZATION PROTEIN 2 HOMOLOG"/>
    <property type="match status" value="1"/>
</dbReference>
<dbReference type="Pfam" id="PF05742">
    <property type="entry name" value="TANGO2"/>
    <property type="match status" value="1"/>
</dbReference>
<reference evidence="1 2" key="2">
    <citation type="submission" date="2020-04" db="EMBL/GenBank/DDBJ databases">
        <authorList>
            <person name="Fomenkov A."/>
            <person name="Anton B.P."/>
            <person name="Roberts R.J."/>
        </authorList>
    </citation>
    <scope>NUCLEOTIDE SEQUENCE [LARGE SCALE GENOMIC DNA]</scope>
    <source>
        <strain evidence="1 2">S2</strain>
    </source>
</reference>
<reference evidence="1 2" key="1">
    <citation type="submission" date="2020-04" db="EMBL/GenBank/DDBJ databases">
        <title>Genome-Wide Identification of 5-Methylcytosine Sites in Bacterial Genomes By High-Throughput Sequencing of MspJI Restriction Fragments.</title>
        <authorList>
            <person name="Wu V."/>
        </authorList>
    </citation>
    <scope>NUCLEOTIDE SEQUENCE [LARGE SCALE GENOMIC DNA]</scope>
    <source>
        <strain evidence="1 2">S2</strain>
    </source>
</reference>
<organism evidence="1 2">
    <name type="scientific">Priestia megaterium</name>
    <name type="common">Bacillus megaterium</name>
    <dbReference type="NCBI Taxonomy" id="1404"/>
    <lineage>
        <taxon>Bacteria</taxon>
        <taxon>Bacillati</taxon>
        <taxon>Bacillota</taxon>
        <taxon>Bacilli</taxon>
        <taxon>Bacillales</taxon>
        <taxon>Bacillaceae</taxon>
        <taxon>Priestia</taxon>
    </lineage>
</organism>
<evidence type="ECO:0000313" key="1">
    <source>
        <dbReference type="EMBL" id="QIZ06319.1"/>
    </source>
</evidence>
<dbReference type="AlphaFoldDB" id="A0A6H1NYE4"/>
<name>A0A6H1NYE4_PRIMG</name>
<dbReference type="Gene3D" id="3.60.60.10">
    <property type="entry name" value="Penicillin V Acylase, Chain A"/>
    <property type="match status" value="1"/>
</dbReference>
<dbReference type="EMBL" id="CP051128">
    <property type="protein sequence ID" value="QIZ06319.1"/>
    <property type="molecule type" value="Genomic_DNA"/>
</dbReference>
<dbReference type="Proteomes" id="UP000501868">
    <property type="component" value="Chromosome"/>
</dbReference>
<protein>
    <submittedName>
        <fullName evidence="1">NRDE family protein</fullName>
    </submittedName>
</protein>